<sequence length="67" mass="8063">MYNIGCCYKNIKKKRWYIMKLIDEIKVLQEELNSIVNENSNDMSRLINLSEKLDKLIAQYYSETQNK</sequence>
<evidence type="ECO:0000313" key="1">
    <source>
        <dbReference type="EMBL" id="KPU42395.1"/>
    </source>
</evidence>
<comment type="caution">
    <text evidence="1">The sequence shown here is derived from an EMBL/GenBank/DDBJ whole genome shotgun (WGS) entry which is preliminary data.</text>
</comment>
<dbReference type="InterPro" id="IPR018540">
    <property type="entry name" value="Spo0E-like"/>
</dbReference>
<dbReference type="STRING" id="36849.OXPF_41800"/>
<protein>
    <recommendedName>
        <fullName evidence="3">Spo0E like sporulation regulatory protein</fullName>
    </recommendedName>
</protein>
<dbReference type="Proteomes" id="UP000050326">
    <property type="component" value="Unassembled WGS sequence"/>
</dbReference>
<organism evidence="1 2">
    <name type="scientific">Oxobacter pfennigii</name>
    <dbReference type="NCBI Taxonomy" id="36849"/>
    <lineage>
        <taxon>Bacteria</taxon>
        <taxon>Bacillati</taxon>
        <taxon>Bacillota</taxon>
        <taxon>Clostridia</taxon>
        <taxon>Eubacteriales</taxon>
        <taxon>Clostridiaceae</taxon>
        <taxon>Oxobacter</taxon>
    </lineage>
</organism>
<gene>
    <name evidence="1" type="ORF">OXPF_41800</name>
</gene>
<dbReference type="InterPro" id="IPR036638">
    <property type="entry name" value="HLH_DNA-bd_sf"/>
</dbReference>
<dbReference type="AlphaFoldDB" id="A0A0P8W4I5"/>
<dbReference type="Pfam" id="PF09388">
    <property type="entry name" value="SpoOE-like"/>
    <property type="match status" value="1"/>
</dbReference>
<keyword evidence="2" id="KW-1185">Reference proteome</keyword>
<dbReference type="EMBL" id="LKET01000068">
    <property type="protein sequence ID" value="KPU42395.1"/>
    <property type="molecule type" value="Genomic_DNA"/>
</dbReference>
<proteinExistence type="predicted"/>
<accession>A0A0P8W4I5</accession>
<reference evidence="1 2" key="1">
    <citation type="submission" date="2015-09" db="EMBL/GenBank/DDBJ databases">
        <title>Genome sequence of Oxobacter pfennigii DSM 3222.</title>
        <authorList>
            <person name="Poehlein A."/>
            <person name="Bengelsdorf F.R."/>
            <person name="Schiel-Bengelsdorf B."/>
            <person name="Duerre P."/>
            <person name="Daniel R."/>
        </authorList>
    </citation>
    <scope>NUCLEOTIDE SEQUENCE [LARGE SCALE GENOMIC DNA]</scope>
    <source>
        <strain evidence="1 2">DSM 3222</strain>
    </source>
</reference>
<dbReference type="InterPro" id="IPR037208">
    <property type="entry name" value="Spo0E-like_sf"/>
</dbReference>
<name>A0A0P8W4I5_9CLOT</name>
<evidence type="ECO:0000313" key="2">
    <source>
        <dbReference type="Proteomes" id="UP000050326"/>
    </source>
</evidence>
<dbReference type="GO" id="GO:0046983">
    <property type="term" value="F:protein dimerization activity"/>
    <property type="evidence" value="ECO:0007669"/>
    <property type="project" value="InterPro"/>
</dbReference>
<dbReference type="SUPFAM" id="SSF140500">
    <property type="entry name" value="BAS1536-like"/>
    <property type="match status" value="1"/>
</dbReference>
<evidence type="ECO:0008006" key="3">
    <source>
        <dbReference type="Google" id="ProtNLM"/>
    </source>
</evidence>
<dbReference type="Gene3D" id="4.10.280.10">
    <property type="entry name" value="Helix-loop-helix DNA-binding domain"/>
    <property type="match status" value="1"/>
</dbReference>
<dbReference type="GO" id="GO:0043937">
    <property type="term" value="P:regulation of sporulation"/>
    <property type="evidence" value="ECO:0007669"/>
    <property type="project" value="InterPro"/>
</dbReference>